<dbReference type="InterPro" id="IPR012337">
    <property type="entry name" value="RNaseH-like_sf"/>
</dbReference>
<feature type="region of interest" description="Disordered" evidence="9">
    <location>
        <begin position="454"/>
        <end position="482"/>
    </location>
</feature>
<dbReference type="GO" id="GO:0003676">
    <property type="term" value="F:nucleic acid binding"/>
    <property type="evidence" value="ECO:0007669"/>
    <property type="project" value="InterPro"/>
</dbReference>
<reference evidence="13" key="1">
    <citation type="submission" date="2023-08" db="EMBL/GenBank/DDBJ databases">
        <authorList>
            <person name="Chen Y."/>
            <person name="Shah S."/>
            <person name="Dougan E. K."/>
            <person name="Thang M."/>
            <person name="Chan C."/>
        </authorList>
    </citation>
    <scope>NUCLEOTIDE SEQUENCE</scope>
</reference>
<evidence type="ECO:0000256" key="6">
    <source>
        <dbReference type="ARBA" id="ARBA00022833"/>
    </source>
</evidence>
<name>A0AA36MKM6_9DINO</name>
<dbReference type="SUPFAM" id="SSF63411">
    <property type="entry name" value="LuxS/MPP-like metallohydrolase"/>
    <property type="match status" value="3"/>
</dbReference>
<comment type="similarity">
    <text evidence="1 8">Belongs to the peptidase M16 family.</text>
</comment>
<accession>A0AA36MKM6</accession>
<evidence type="ECO:0000313" key="14">
    <source>
        <dbReference type="Proteomes" id="UP001178507"/>
    </source>
</evidence>
<dbReference type="PANTHER" id="PTHR43690:SF18">
    <property type="entry name" value="INSULIN-DEGRADING ENZYME-RELATED"/>
    <property type="match status" value="1"/>
</dbReference>
<dbReference type="Proteomes" id="UP001178507">
    <property type="component" value="Unassembled WGS sequence"/>
</dbReference>
<dbReference type="InterPro" id="IPR001431">
    <property type="entry name" value="Pept_M16_Zn_BS"/>
</dbReference>
<dbReference type="AlphaFoldDB" id="A0AA36MKM6"/>
<dbReference type="InterPro" id="IPR032632">
    <property type="entry name" value="Peptidase_M16_M"/>
</dbReference>
<dbReference type="PROSITE" id="PS00143">
    <property type="entry name" value="INSULINASE"/>
    <property type="match status" value="1"/>
</dbReference>
<dbReference type="InterPro" id="IPR036397">
    <property type="entry name" value="RNaseH_sf"/>
</dbReference>
<feature type="domain" description="Peptidase M16 middle/third" evidence="12">
    <location>
        <begin position="797"/>
        <end position="890"/>
    </location>
</feature>
<dbReference type="InterPro" id="IPR007863">
    <property type="entry name" value="Peptidase_M16_C"/>
</dbReference>
<keyword evidence="4" id="KW-0479">Metal-binding</keyword>
<dbReference type="Pfam" id="PF00675">
    <property type="entry name" value="Peptidase_M16"/>
    <property type="match status" value="1"/>
</dbReference>
<feature type="domain" description="Peptidase M16 C-terminal" evidence="11">
    <location>
        <begin position="608"/>
        <end position="779"/>
    </location>
</feature>
<dbReference type="PANTHER" id="PTHR43690">
    <property type="entry name" value="NARDILYSIN"/>
    <property type="match status" value="1"/>
</dbReference>
<dbReference type="Gene3D" id="3.30.420.10">
    <property type="entry name" value="Ribonuclease H-like superfamily/Ribonuclease H"/>
    <property type="match status" value="1"/>
</dbReference>
<evidence type="ECO:0000313" key="13">
    <source>
        <dbReference type="EMBL" id="CAJ1371685.1"/>
    </source>
</evidence>
<dbReference type="Pfam" id="PF05193">
    <property type="entry name" value="Peptidase_M16_C"/>
    <property type="match status" value="1"/>
</dbReference>
<keyword evidence="7" id="KW-0482">Metalloprotease</keyword>
<sequence length="999" mass="110072">MLRALLRWARTAHLLDKETPSSSFWQRHRCELIAAAAVILLGAAFMVHRSSGRSTYLVQEKPQSDRRTYQYSVLPNGLPLLNIQDAESHKMAMAMAVRAGSYDDPHELPGLAHFCEHMLFLGTTKYPEPSGFDNFLTKYGGASNAYTASEVTVYFASAGADAAPEGLDRFADFFRAPLFKKERAVLSSDAGFERALAVRRCISDIEVADFVALDLEFSGLFLETKRDGAMKSDAYFTKCAESVPKFMALQLGLCCARLQKEKDQTWEFRTHQFDLWPQAQRIFSVDLQSLKFLRSHGFDFNEFLEKAHPYKRLKPDGKLEQDTPNANAVLHALRTAKPPLVVHNGLLDVLHLYDKFIADLPGDFSEFGQAWLEQFPLLFDTRFLAQEGRLQVLKHTGGLSLDVLHKHMRGQTDYLKLQRFSENPEGSMHSAGFDATVTAELFVMEVDKWIRFDERKGSEPNTQKTSCEANDEKAGKTNEDDGEEFILVGSGRKRKRKPKSTGFICPSFLESHKALRRFHNKIALVNTVPGFFVLGGPKEMPEEAEEFVKKEVQAINSEHEKNVQSNLRRIFELLESQANPDSVVGRFATGNMETLYSAPTRNGTSPVDALKGYFKQHYCPEQMRLVTFGPQPLAEQMKLVTKAGFGELDPGAASCAQDKRRFPEPQPFPRSFMGKHLLVEGTEATGALWLHFQLPSLSREHAAQPLTYLNYVIDYGGENSLKRVLSDSLGLVSNVQLEEQTDSTGTMFMVVFSTTELGFNHSQAILDVFFSYLAGLSAGADMNLYKSIQDMVKLQWDWKQQDDAFGTVSNLAEVMTRLPHEKLLSGDSLIEKPDAQLMSSLIQLVEPGNMNIAAVAPSALGEEPLKATKKPIRTLQYYGAKYVEQTMDEDSGTFLGMAKCTGAVAGTAFIAGAGTQTKSRALRATAVQPHQAPAQSASAATTSAYAAASVVAASAGVLLAGRKGISLGKTTITALNVGAGAGSAGSSRILGSFGLGKGR</sequence>
<dbReference type="InterPro" id="IPR006941">
    <property type="entry name" value="RNase_CAF1"/>
</dbReference>
<dbReference type="Gene3D" id="3.30.830.10">
    <property type="entry name" value="Metalloenzyme, LuxS/M16 peptidase-like"/>
    <property type="match status" value="3"/>
</dbReference>
<comment type="caution">
    <text evidence="13">The sequence shown here is derived from an EMBL/GenBank/DDBJ whole genome shotgun (WGS) entry which is preliminary data.</text>
</comment>
<evidence type="ECO:0000256" key="8">
    <source>
        <dbReference type="RuleBase" id="RU004447"/>
    </source>
</evidence>
<dbReference type="EMBL" id="CAUJNA010000092">
    <property type="protein sequence ID" value="CAJ1371685.1"/>
    <property type="molecule type" value="Genomic_DNA"/>
</dbReference>
<protein>
    <recommendedName>
        <fullName evidence="15">Insulin-degrading enzyme</fullName>
    </recommendedName>
</protein>
<keyword evidence="3" id="KW-0645">Protease</keyword>
<feature type="compositionally biased region" description="Basic and acidic residues" evidence="9">
    <location>
        <begin position="470"/>
        <end position="479"/>
    </location>
</feature>
<evidence type="ECO:0000256" key="2">
    <source>
        <dbReference type="ARBA" id="ARBA00008372"/>
    </source>
</evidence>
<gene>
    <name evidence="13" type="ORF">EVOR1521_LOCUS1950</name>
</gene>
<evidence type="ECO:0000256" key="7">
    <source>
        <dbReference type="ARBA" id="ARBA00023049"/>
    </source>
</evidence>
<dbReference type="GO" id="GO:0004222">
    <property type="term" value="F:metalloendopeptidase activity"/>
    <property type="evidence" value="ECO:0007669"/>
    <property type="project" value="InterPro"/>
</dbReference>
<keyword evidence="5" id="KW-0378">Hydrolase</keyword>
<dbReference type="InterPro" id="IPR011765">
    <property type="entry name" value="Pept_M16_N"/>
</dbReference>
<dbReference type="GO" id="GO:0046872">
    <property type="term" value="F:metal ion binding"/>
    <property type="evidence" value="ECO:0007669"/>
    <property type="project" value="UniProtKB-KW"/>
</dbReference>
<evidence type="ECO:0000259" key="10">
    <source>
        <dbReference type="Pfam" id="PF00675"/>
    </source>
</evidence>
<evidence type="ECO:0000256" key="4">
    <source>
        <dbReference type="ARBA" id="ARBA00022723"/>
    </source>
</evidence>
<evidence type="ECO:0000259" key="11">
    <source>
        <dbReference type="Pfam" id="PF05193"/>
    </source>
</evidence>
<feature type="domain" description="Peptidase M16 N-terminal" evidence="10">
    <location>
        <begin position="84"/>
        <end position="183"/>
    </location>
</feature>
<evidence type="ECO:0000259" key="12">
    <source>
        <dbReference type="Pfam" id="PF16187"/>
    </source>
</evidence>
<evidence type="ECO:0000256" key="5">
    <source>
        <dbReference type="ARBA" id="ARBA00022801"/>
    </source>
</evidence>
<evidence type="ECO:0008006" key="15">
    <source>
        <dbReference type="Google" id="ProtNLM"/>
    </source>
</evidence>
<comment type="similarity">
    <text evidence="2">Belongs to the CAF1 family.</text>
</comment>
<evidence type="ECO:0000256" key="1">
    <source>
        <dbReference type="ARBA" id="ARBA00007261"/>
    </source>
</evidence>
<organism evidence="13 14">
    <name type="scientific">Effrenium voratum</name>
    <dbReference type="NCBI Taxonomy" id="2562239"/>
    <lineage>
        <taxon>Eukaryota</taxon>
        <taxon>Sar</taxon>
        <taxon>Alveolata</taxon>
        <taxon>Dinophyceae</taxon>
        <taxon>Suessiales</taxon>
        <taxon>Symbiodiniaceae</taxon>
        <taxon>Effrenium</taxon>
    </lineage>
</organism>
<evidence type="ECO:0000256" key="9">
    <source>
        <dbReference type="SAM" id="MobiDB-lite"/>
    </source>
</evidence>
<dbReference type="Pfam" id="PF04857">
    <property type="entry name" value="CAF1"/>
    <property type="match status" value="2"/>
</dbReference>
<dbReference type="SUPFAM" id="SSF53098">
    <property type="entry name" value="Ribonuclease H-like"/>
    <property type="match status" value="1"/>
</dbReference>
<dbReference type="GO" id="GO:0006508">
    <property type="term" value="P:proteolysis"/>
    <property type="evidence" value="ECO:0007669"/>
    <property type="project" value="UniProtKB-KW"/>
</dbReference>
<dbReference type="InterPro" id="IPR050626">
    <property type="entry name" value="Peptidase_M16"/>
</dbReference>
<feature type="compositionally biased region" description="Polar residues" evidence="9">
    <location>
        <begin position="459"/>
        <end position="468"/>
    </location>
</feature>
<proteinExistence type="inferred from homology"/>
<dbReference type="InterPro" id="IPR011249">
    <property type="entry name" value="Metalloenz_LuxS/M16"/>
</dbReference>
<evidence type="ECO:0000256" key="3">
    <source>
        <dbReference type="ARBA" id="ARBA00022670"/>
    </source>
</evidence>
<keyword evidence="6" id="KW-0862">Zinc</keyword>
<dbReference type="Pfam" id="PF16187">
    <property type="entry name" value="Peptidase_M16_M"/>
    <property type="match status" value="1"/>
</dbReference>
<keyword evidence="14" id="KW-1185">Reference proteome</keyword>